<feature type="region of interest" description="Disordered" evidence="1">
    <location>
        <begin position="704"/>
        <end position="740"/>
    </location>
</feature>
<dbReference type="PANTHER" id="PTHR12975">
    <property type="entry name" value="TRANSPORT PROTEIN TRAPP"/>
    <property type="match status" value="1"/>
</dbReference>
<gene>
    <name evidence="5" type="ORF">KC19_VG286600</name>
</gene>
<evidence type="ECO:0000256" key="1">
    <source>
        <dbReference type="SAM" id="MobiDB-lite"/>
    </source>
</evidence>
<reference evidence="5" key="1">
    <citation type="submission" date="2020-06" db="EMBL/GenBank/DDBJ databases">
        <title>WGS assembly of Ceratodon purpureus strain R40.</title>
        <authorList>
            <person name="Carey S.B."/>
            <person name="Jenkins J."/>
            <person name="Shu S."/>
            <person name="Lovell J.T."/>
            <person name="Sreedasyam A."/>
            <person name="Maumus F."/>
            <person name="Tiley G.P."/>
            <person name="Fernandez-Pozo N."/>
            <person name="Barry K."/>
            <person name="Chen C."/>
            <person name="Wang M."/>
            <person name="Lipzen A."/>
            <person name="Daum C."/>
            <person name="Saski C.A."/>
            <person name="Payton A.C."/>
            <person name="Mcbreen J.C."/>
            <person name="Conrad R.E."/>
            <person name="Kollar L.M."/>
            <person name="Olsson S."/>
            <person name="Huttunen S."/>
            <person name="Landis J.B."/>
            <person name="Wickett N.J."/>
            <person name="Johnson M.G."/>
            <person name="Rensing S.A."/>
            <person name="Grimwood J."/>
            <person name="Schmutz J."/>
            <person name="Mcdaniel S.F."/>
        </authorList>
    </citation>
    <scope>NUCLEOTIDE SEQUENCE</scope>
    <source>
        <strain evidence="5">R40</strain>
    </source>
</reference>
<feature type="domain" description="TPPC8 C-terminal Ig-like" evidence="2">
    <location>
        <begin position="1196"/>
        <end position="1332"/>
    </location>
</feature>
<dbReference type="EMBL" id="CM026426">
    <property type="protein sequence ID" value="KAG0574738.1"/>
    <property type="molecule type" value="Genomic_DNA"/>
</dbReference>
<evidence type="ECO:0008006" key="7">
    <source>
        <dbReference type="Google" id="ProtNLM"/>
    </source>
</evidence>
<dbReference type="Pfam" id="PF12739">
    <property type="entry name" value="TRAPPC-Trs85"/>
    <property type="match status" value="1"/>
</dbReference>
<dbReference type="InterPro" id="IPR058538">
    <property type="entry name" value="Ig_TPPC8_2nd"/>
</dbReference>
<proteinExistence type="predicted"/>
<evidence type="ECO:0000259" key="2">
    <source>
        <dbReference type="Pfam" id="PF24542"/>
    </source>
</evidence>
<evidence type="ECO:0000313" key="5">
    <source>
        <dbReference type="EMBL" id="KAG0574738.1"/>
    </source>
</evidence>
<evidence type="ECO:0000259" key="3">
    <source>
        <dbReference type="Pfam" id="PF24544"/>
    </source>
</evidence>
<protein>
    <recommendedName>
        <fullName evidence="7">Trafficking protein particle complex subunit 8</fullName>
    </recommendedName>
</protein>
<organism evidence="5 6">
    <name type="scientific">Ceratodon purpureus</name>
    <name type="common">Fire moss</name>
    <name type="synonym">Dicranum purpureum</name>
    <dbReference type="NCBI Taxonomy" id="3225"/>
    <lineage>
        <taxon>Eukaryota</taxon>
        <taxon>Viridiplantae</taxon>
        <taxon>Streptophyta</taxon>
        <taxon>Embryophyta</taxon>
        <taxon>Bryophyta</taxon>
        <taxon>Bryophytina</taxon>
        <taxon>Bryopsida</taxon>
        <taxon>Dicranidae</taxon>
        <taxon>Pseudoditrichales</taxon>
        <taxon>Ditrichaceae</taxon>
        <taxon>Ceratodon</taxon>
    </lineage>
</organism>
<dbReference type="InterPro" id="IPR024420">
    <property type="entry name" value="TRAPP_III_complex_Trs85"/>
</dbReference>
<dbReference type="PANTHER" id="PTHR12975:SF6">
    <property type="entry name" value="TRAFFICKING PROTEIN PARTICLE COMPLEX SUBUNIT 8"/>
    <property type="match status" value="1"/>
</dbReference>
<dbReference type="InterPro" id="IPR058541">
    <property type="entry name" value="Ig_TPPC8_1st"/>
</dbReference>
<dbReference type="Pfam" id="PF24544">
    <property type="entry name" value="Ig_TPPC8_2nd"/>
    <property type="match status" value="1"/>
</dbReference>
<dbReference type="GO" id="GO:1990072">
    <property type="term" value="C:TRAPPIII protein complex"/>
    <property type="evidence" value="ECO:0007669"/>
    <property type="project" value="TreeGrafter"/>
</dbReference>
<keyword evidence="6" id="KW-1185">Reference proteome</keyword>
<feature type="domain" description="TPPC8 first Ig-like" evidence="4">
    <location>
        <begin position="625"/>
        <end position="842"/>
    </location>
</feature>
<sequence>MEPAGTALAHLMRQRMCPLVMLMATPRAEQTSRKNELGIVELLRPFCVLDQIDVPVRTASELPYRLQDFELRMFYAADIAQPSSEVAEDYLVECVGNASDEAAAALKGDPKEIEVVKEMVESETQTSWFQKYCRDYMRTLAFSEHEAIDHPVLCLLIVSSKDEYPLSRFVDLYNPDSMPALMKDGATDPNVLKHFVLLHDIQDGPLEEANTIFMEMQNTFGVNNCGILSINSGSVDSDLPPDDVWTGIILQPIVASSVESKQVGDAKVSKKRPGLCLNKSDVAEISDFVVDLTLKQIIPHMEQKIRMLNQQVSATRRGLKNQLKNLWWRKGKEETSDVQAGGQYTFSSMESQIRVLADYAFMLRDYDLALQNYRLLSSDYKTDKAWKRYAGVQEMIGLCLFMMDLSRRESEISLESAHNVYQKCGGFTTKYATRTLIWLSEMHKARGHFREAASVLFRAAMLKVDGGQGMSLRAGVFLEQSAYCYLSVSPPMLRKFGFHMVLAGNRYTVCSQRKHALRVYRSVLSIFEGQGWKYISDHVHFHIGRLSHFLGNHDVAIFHFMKLVTCSHQSVANQSNFLREFLYIVENTVGKDQVLELELPIINTERVHVHFEDHRTYSSSSAAAEAESVWSALEEGLTPSVAVPLHTWLDAPKSLALAIDFNVCIAGEEIGVDVEFSNPLQIPIDVSSVSLTCEFDDGNSNKPEFLGKPCRADTTQGALDSSEDQSLNHIEDNPGLSSGAMDVDSAPTVHLPEEVFQLQAGERTVVRLKAKPLREGIMKVIGVRWLLAGIAAGHRDFTISGPQITKSKTGARSIPSPIQRLKFHVLKHTPRLEVSMHELPTKVNTGELHRIVLELYNPSKMSVKRIKFKTSHPNVLLVGKAGDLDMESPSCLEVQAGQEGRHELKQVDIAELKNSHSVFSFPEDTLLEGGSTVLWPLWLHTRQPGTLSLNSIIYYEPDGFSVGLKYRIVRLAESIQVVPSLKVSVHISPSPLYLQQFMLRLDVINQNALESFWLRQVSCTGDRWCLAPLLPPLVDKDVIPGRDSEDKAAFLSSSVCASQLLPASQTSSLFFKLNVAQRVDKSDTDDVSNIRSGPPSSREPVIDIASGPLASFLVLEKLHQPRSPLPYFLQAKKNAVEGPLSLLNTLPDGGEVDVVLISEQVEGVGAAALQTSNVRIGAHHICHCSVQGAEPFVWVLEGPSSVRHNFLCQPFCEISMLLTIRNCSIYTGTIKVETLDLATPARTPASPREMEFGWTALSTSTLPVGYPTTTNIITDPASSDQMIRRSPTPFLWCNLRSTTIHSLAPAAFAKVSLRVVFLAPGIYDLSRYRIYWTLLELQQSAAVGDIPLMSELNLKTTSATYSSGYVPQADAFLQPETSDATISSASGVGVGHPHLLSVVQSNI</sequence>
<evidence type="ECO:0000259" key="4">
    <source>
        <dbReference type="Pfam" id="PF24545"/>
    </source>
</evidence>
<feature type="domain" description="TPPC8 second Ig-like" evidence="3">
    <location>
        <begin position="846"/>
        <end position="969"/>
    </location>
</feature>
<comment type="caution">
    <text evidence="5">The sequence shown here is derived from an EMBL/GenBank/DDBJ whole genome shotgun (WGS) entry which is preliminary data.</text>
</comment>
<dbReference type="Pfam" id="PF24542">
    <property type="entry name" value="Ig_TPPC8_C"/>
    <property type="match status" value="1"/>
</dbReference>
<evidence type="ECO:0000313" key="6">
    <source>
        <dbReference type="Proteomes" id="UP000822688"/>
    </source>
</evidence>
<feature type="compositionally biased region" description="Polar residues" evidence="1">
    <location>
        <begin position="713"/>
        <end position="728"/>
    </location>
</feature>
<dbReference type="Pfam" id="PF24545">
    <property type="entry name" value="Ig_TPPC8_1st"/>
    <property type="match status" value="1"/>
</dbReference>
<accession>A0A8T0HWE2</accession>
<dbReference type="Proteomes" id="UP000822688">
    <property type="component" value="Chromosome V"/>
</dbReference>
<dbReference type="InterPro" id="IPR057651">
    <property type="entry name" value="Ig_TPPC8_C"/>
</dbReference>
<name>A0A8T0HWE2_CERPU</name>